<organism evidence="2 3">
    <name type="scientific">Clostridium cibarium</name>
    <dbReference type="NCBI Taxonomy" id="2762247"/>
    <lineage>
        <taxon>Bacteria</taxon>
        <taxon>Bacillati</taxon>
        <taxon>Bacillota</taxon>
        <taxon>Clostridia</taxon>
        <taxon>Eubacteriales</taxon>
        <taxon>Clostridiaceae</taxon>
        <taxon>Clostridium</taxon>
    </lineage>
</organism>
<dbReference type="EMBL" id="JACSRA010000005">
    <property type="protein sequence ID" value="MBD7910645.1"/>
    <property type="molecule type" value="Genomic_DNA"/>
</dbReference>
<dbReference type="CDD" id="cd00431">
    <property type="entry name" value="cysteine_hydrolases"/>
    <property type="match status" value="1"/>
</dbReference>
<name>A0ABR8PR90_9CLOT</name>
<evidence type="ECO:0000313" key="3">
    <source>
        <dbReference type="Proteomes" id="UP000627781"/>
    </source>
</evidence>
<comment type="caution">
    <text evidence="2">The sequence shown here is derived from an EMBL/GenBank/DDBJ whole genome shotgun (WGS) entry which is preliminary data.</text>
</comment>
<dbReference type="Pfam" id="PF00857">
    <property type="entry name" value="Isochorismatase"/>
    <property type="match status" value="1"/>
</dbReference>
<keyword evidence="3" id="KW-1185">Reference proteome</keyword>
<feature type="domain" description="Isochorismatase-like" evidence="1">
    <location>
        <begin position="34"/>
        <end position="197"/>
    </location>
</feature>
<protein>
    <submittedName>
        <fullName evidence="2">Cysteine hydrolase</fullName>
    </submittedName>
</protein>
<dbReference type="Gene3D" id="3.40.50.850">
    <property type="entry name" value="Isochorismatase-like"/>
    <property type="match status" value="1"/>
</dbReference>
<accession>A0ABR8PR90</accession>
<gene>
    <name evidence="2" type="ORF">H9661_04655</name>
</gene>
<reference evidence="2 3" key="1">
    <citation type="submission" date="2020-08" db="EMBL/GenBank/DDBJ databases">
        <title>A Genomic Blueprint of the Chicken Gut Microbiome.</title>
        <authorList>
            <person name="Gilroy R."/>
            <person name="Ravi A."/>
            <person name="Getino M."/>
            <person name="Pursley I."/>
            <person name="Horton D.L."/>
            <person name="Alikhan N.-F."/>
            <person name="Baker D."/>
            <person name="Gharbi K."/>
            <person name="Hall N."/>
            <person name="Watson M."/>
            <person name="Adriaenssens E.M."/>
            <person name="Foster-Nyarko E."/>
            <person name="Jarju S."/>
            <person name="Secka A."/>
            <person name="Antonio M."/>
            <person name="Oren A."/>
            <person name="Chaudhuri R."/>
            <person name="La Ragione R.M."/>
            <person name="Hildebrand F."/>
            <person name="Pallen M.J."/>
        </authorList>
    </citation>
    <scope>NUCLEOTIDE SEQUENCE [LARGE SCALE GENOMIC DNA]</scope>
    <source>
        <strain evidence="2 3">Sa3CVN1</strain>
    </source>
</reference>
<dbReference type="Proteomes" id="UP000627781">
    <property type="component" value="Unassembled WGS sequence"/>
</dbReference>
<dbReference type="InterPro" id="IPR044717">
    <property type="entry name" value="NIC1"/>
</dbReference>
<keyword evidence="2" id="KW-0378">Hydrolase</keyword>
<dbReference type="PANTHER" id="PTHR47297:SF2">
    <property type="entry name" value="OS02G0606800 PROTEIN"/>
    <property type="match status" value="1"/>
</dbReference>
<dbReference type="InterPro" id="IPR000868">
    <property type="entry name" value="Isochorismatase-like_dom"/>
</dbReference>
<dbReference type="GO" id="GO:0016787">
    <property type="term" value="F:hydrolase activity"/>
    <property type="evidence" value="ECO:0007669"/>
    <property type="project" value="UniProtKB-KW"/>
</dbReference>
<dbReference type="RefSeq" id="WP_143315631.1">
    <property type="nucleotide sequence ID" value="NZ_JACSRA010000005.1"/>
</dbReference>
<evidence type="ECO:0000259" key="1">
    <source>
        <dbReference type="Pfam" id="PF00857"/>
    </source>
</evidence>
<evidence type="ECO:0000313" key="2">
    <source>
        <dbReference type="EMBL" id="MBD7910645.1"/>
    </source>
</evidence>
<dbReference type="SUPFAM" id="SSF52499">
    <property type="entry name" value="Isochorismatase-like hydrolases"/>
    <property type="match status" value="1"/>
</dbReference>
<dbReference type="InterPro" id="IPR036380">
    <property type="entry name" value="Isochorismatase-like_sf"/>
</dbReference>
<proteinExistence type="predicted"/>
<sequence length="215" mass="24523">MYDAIEGIKKEIGSLNSISLKEIGENKKILNKTTALIVVDMVRGFYDIGPLASDRVERTISPIEKLNEDLTGCKKVFFIDSHTEESVEFNNYPPHCLENTAEEELISLIKSDDNTVLIKKNSINGFHAPKFKEWLDENSEIENFIVVGVCSNICVETFVITLKTYFNQFNMNKRIIVPMNSTETYELGNHNADLMNLMTFYKLKNNGIEVVKEIN</sequence>
<dbReference type="PANTHER" id="PTHR47297">
    <property type="match status" value="1"/>
</dbReference>